<evidence type="ECO:0000259" key="2">
    <source>
        <dbReference type="PROSITE" id="PS50966"/>
    </source>
</evidence>
<evidence type="ECO:0000313" key="4">
    <source>
        <dbReference type="Proteomes" id="UP000663836"/>
    </source>
</evidence>
<evidence type="ECO:0000256" key="1">
    <source>
        <dbReference type="PROSITE-ProRule" id="PRU00325"/>
    </source>
</evidence>
<keyword evidence="1" id="KW-0863">Zinc-finger</keyword>
<dbReference type="AlphaFoldDB" id="A0A819N878"/>
<gene>
    <name evidence="3" type="ORF">JBS370_LOCUS25828</name>
</gene>
<sequence length="168" mass="18913">MKKSTTYNITSFLNLIININNPADILEGICECVAGSGPRAACKHLAALCFALLDYDQNKLYEACTERLQEWHQPTRRSSNPIPLLDIRFACLQHNRVEEKMSKYSKFLGEYTYVPAATTTLRQLLLKYDQQSTAAACFLLPQQTTTSFITLPARVVGQVLIPSGYFID</sequence>
<name>A0A819N878_9BILA</name>
<proteinExistence type="predicted"/>
<keyword evidence="1" id="KW-0862">Zinc</keyword>
<organism evidence="3 4">
    <name type="scientific">Rotaria sordida</name>
    <dbReference type="NCBI Taxonomy" id="392033"/>
    <lineage>
        <taxon>Eukaryota</taxon>
        <taxon>Metazoa</taxon>
        <taxon>Spiralia</taxon>
        <taxon>Gnathifera</taxon>
        <taxon>Rotifera</taxon>
        <taxon>Eurotatoria</taxon>
        <taxon>Bdelloidea</taxon>
        <taxon>Philodinida</taxon>
        <taxon>Philodinidae</taxon>
        <taxon>Rotaria</taxon>
    </lineage>
</organism>
<accession>A0A819N878</accession>
<comment type="caution">
    <text evidence="3">The sequence shown here is derived from an EMBL/GenBank/DDBJ whole genome shotgun (WGS) entry which is preliminary data.</text>
</comment>
<dbReference type="GO" id="GO:0008270">
    <property type="term" value="F:zinc ion binding"/>
    <property type="evidence" value="ECO:0007669"/>
    <property type="project" value="UniProtKB-KW"/>
</dbReference>
<keyword evidence="1" id="KW-0479">Metal-binding</keyword>
<dbReference type="EMBL" id="CAJOBD010004392">
    <property type="protein sequence ID" value="CAF3992909.1"/>
    <property type="molecule type" value="Genomic_DNA"/>
</dbReference>
<dbReference type="Proteomes" id="UP000663836">
    <property type="component" value="Unassembled WGS sequence"/>
</dbReference>
<reference evidence="3" key="1">
    <citation type="submission" date="2021-02" db="EMBL/GenBank/DDBJ databases">
        <authorList>
            <person name="Nowell W R."/>
        </authorList>
    </citation>
    <scope>NUCLEOTIDE SEQUENCE</scope>
</reference>
<dbReference type="PROSITE" id="PS50966">
    <property type="entry name" value="ZF_SWIM"/>
    <property type="match status" value="1"/>
</dbReference>
<protein>
    <recommendedName>
        <fullName evidence="2">SWIM-type domain-containing protein</fullName>
    </recommendedName>
</protein>
<dbReference type="InterPro" id="IPR007527">
    <property type="entry name" value="Znf_SWIM"/>
</dbReference>
<feature type="domain" description="SWIM-type" evidence="2">
    <location>
        <begin position="15"/>
        <end position="53"/>
    </location>
</feature>
<evidence type="ECO:0000313" key="3">
    <source>
        <dbReference type="EMBL" id="CAF3992909.1"/>
    </source>
</evidence>